<evidence type="ECO:0000259" key="7">
    <source>
        <dbReference type="PROSITE" id="PS50075"/>
    </source>
</evidence>
<dbReference type="InterPro" id="IPR020845">
    <property type="entry name" value="AMP-binding_CS"/>
</dbReference>
<comment type="caution">
    <text evidence="8">The sequence shown here is derived from an EMBL/GenBank/DDBJ whole genome shotgun (WGS) entry which is preliminary data.</text>
</comment>
<organism evidence="8 9">
    <name type="scientific">Catenulispora subtropica</name>
    <dbReference type="NCBI Taxonomy" id="450798"/>
    <lineage>
        <taxon>Bacteria</taxon>
        <taxon>Bacillati</taxon>
        <taxon>Actinomycetota</taxon>
        <taxon>Actinomycetes</taxon>
        <taxon>Catenulisporales</taxon>
        <taxon>Catenulisporaceae</taxon>
        <taxon>Catenulispora</taxon>
    </lineage>
</organism>
<dbReference type="PANTHER" id="PTHR45527:SF1">
    <property type="entry name" value="FATTY ACID SYNTHASE"/>
    <property type="match status" value="1"/>
</dbReference>
<feature type="domain" description="Carrier" evidence="7">
    <location>
        <begin position="2058"/>
        <end position="2132"/>
    </location>
</feature>
<gene>
    <name evidence="8" type="ORF">GCM10009838_81680</name>
</gene>
<dbReference type="Pfam" id="PF00144">
    <property type="entry name" value="Beta-lactamase"/>
    <property type="match status" value="1"/>
</dbReference>
<dbReference type="InterPro" id="IPR010060">
    <property type="entry name" value="NRPS_synth"/>
</dbReference>
<dbReference type="InterPro" id="IPR009081">
    <property type="entry name" value="PP-bd_ACP"/>
</dbReference>
<name>A0ABN2TAC5_9ACTN</name>
<keyword evidence="9" id="KW-1185">Reference proteome</keyword>
<dbReference type="Gene3D" id="2.30.38.10">
    <property type="entry name" value="Luciferase, Domain 3"/>
    <property type="match status" value="1"/>
</dbReference>
<evidence type="ECO:0000256" key="4">
    <source>
        <dbReference type="ARBA" id="ARBA00022737"/>
    </source>
</evidence>
<dbReference type="Gene3D" id="1.10.1200.10">
    <property type="entry name" value="ACP-like"/>
    <property type="match status" value="2"/>
</dbReference>
<dbReference type="Gene3D" id="3.40.50.980">
    <property type="match status" value="2"/>
</dbReference>
<dbReference type="Gene3D" id="3.40.710.10">
    <property type="entry name" value="DD-peptidase/beta-lactamase superfamily"/>
    <property type="match status" value="1"/>
</dbReference>
<evidence type="ECO:0000256" key="6">
    <source>
        <dbReference type="SAM" id="MobiDB-lite"/>
    </source>
</evidence>
<dbReference type="RefSeq" id="WP_344662593.1">
    <property type="nucleotide sequence ID" value="NZ_BAAAQM010000077.1"/>
</dbReference>
<dbReference type="Pfam" id="PF00550">
    <property type="entry name" value="PP-binding"/>
    <property type="match status" value="2"/>
</dbReference>
<dbReference type="NCBIfam" id="TIGR01720">
    <property type="entry name" value="NRPS-para261"/>
    <property type="match status" value="1"/>
</dbReference>
<dbReference type="SUPFAM" id="SSF56601">
    <property type="entry name" value="beta-lactamase/transpeptidase-like"/>
    <property type="match status" value="1"/>
</dbReference>
<feature type="domain" description="Carrier" evidence="7">
    <location>
        <begin position="994"/>
        <end position="1068"/>
    </location>
</feature>
<dbReference type="InterPro" id="IPR000873">
    <property type="entry name" value="AMP-dep_synth/lig_dom"/>
</dbReference>
<dbReference type="Gene3D" id="3.30.559.30">
    <property type="entry name" value="Nonribosomal peptide synthetase, condensation domain"/>
    <property type="match status" value="3"/>
</dbReference>
<dbReference type="EMBL" id="BAAAQM010000077">
    <property type="protein sequence ID" value="GAA2003259.1"/>
    <property type="molecule type" value="Genomic_DNA"/>
</dbReference>
<dbReference type="Gene3D" id="3.40.50.12780">
    <property type="entry name" value="N-terminal domain of ligase-like"/>
    <property type="match status" value="1"/>
</dbReference>
<dbReference type="SUPFAM" id="SSF47336">
    <property type="entry name" value="ACP-like"/>
    <property type="match status" value="2"/>
</dbReference>
<dbReference type="CDD" id="cd19543">
    <property type="entry name" value="DCL_NRPS"/>
    <property type="match status" value="1"/>
</dbReference>
<dbReference type="NCBIfam" id="TIGR01733">
    <property type="entry name" value="AA-adenyl-dom"/>
    <property type="match status" value="2"/>
</dbReference>
<keyword evidence="4" id="KW-0677">Repeat</keyword>
<comment type="cofactor">
    <cofactor evidence="1">
        <name>pantetheine 4'-phosphate</name>
        <dbReference type="ChEBI" id="CHEBI:47942"/>
    </cofactor>
</comment>
<dbReference type="Pfam" id="PF00668">
    <property type="entry name" value="Condensation"/>
    <property type="match status" value="3"/>
</dbReference>
<dbReference type="PANTHER" id="PTHR45527">
    <property type="entry name" value="NONRIBOSOMAL PEPTIDE SYNTHETASE"/>
    <property type="match status" value="1"/>
</dbReference>
<evidence type="ECO:0000256" key="5">
    <source>
        <dbReference type="ARBA" id="ARBA00023194"/>
    </source>
</evidence>
<dbReference type="PROSITE" id="PS00012">
    <property type="entry name" value="PHOSPHOPANTETHEINE"/>
    <property type="match status" value="1"/>
</dbReference>
<sequence length="2968" mass="316563">MNTEKADLSAAKRELLRRRLAGTTGGGGGIPRRGSGPECMSPVQHAMWVTNQFLETNALYAVPRILHVRGALDVPALRSALDALAGRHEVLRTTFPEPGADQTVSGQGEGERRAAVGRTGADSPVPLAVTAAGSMAEALDLAAVEIATPFDLTAGPVMRALLIGLGDADHLLVLTAHHMVTDGWSCALMLRELDELYAAHVADRPSTLAPLPIHYADYAAWQSGRLAAGLQAEQLDYWRTALADTPGVLELPTDRPRPGVESHRGHTVEIELGAELSARVRGLAGERRVTVYTVLLTALATVLRHVSGQDRFAIGSVLSGRTAAETEPLLGLFANAVALPMDLSGQPAFTAQLARAHQAVLGAFDHADVTFDQVVAAVKATRSAARNPVYQVLYQCFEERERVCELPGLRATTVELPDPTAKVDLTCTAVNRPDGIGVALNYATDLFGEDTVRRFGRYLVTVLDQATAQPDEPVTAAMMMGAEEIRLLTQEWATAEPPARDPGWDEQTVVSLIRRQAAATPGAPAVIDEHTMLTYAEFDRLTDRIARALRARGVQNGDVVGIALPRGASMVASAVGILKAAGSYLSLDPSFPAARISLLLEDAAARIVIGDTVSFDDLAEGDADAPAELPEVRPTDLAYVVYTSGSTGRPKGIDTPHGAIVNLLLGARDVIATGAGDRWLMLSSLGFDGSTQELFLPLISGAAVVVASDEARLDGARLCALMREHGVTHAQATPAGWQLLLAGGFDGRLKYAVNTAEALPTALADQLRAHSDELVNGYGPTEITVHATHAHLGAGTEANDIGRPIPGDTVYVLDADLNPVPRGALGELFVGGPGVARGYRGRPGLTAAKFVPDPFGPAGSRLYRTGDLVRFAADGSLRIHGRIDAMVKIRSHSVEPAEIEAALLAHPAVARAAVIAVEGPAGRRLVGYVTPEPPAAADPAELRNHLTGLLPGYLVPSRIVVLDEMPLTASRKIDRGALPQVSDLVAEEGPAGEAPRTPAEQELARIWCAVLDLPGVGVQDNFFDIGGDSVAAIHVAAAAREAGLLVTPRQVLTQQTLADLAAGAAPVEAAEPVLDSVFDPSVLAGAGIDPGGVEDAYPLSPMQTGMLFHTLFHPDADDYVVQFAYDLDGELDPGCWRRALELVVRRHPALRTTFAWDGLPEPLQVVWREAPVEVTELDWSAEPEPASRERLAGHLAAARARGVDLESTPPRRFDLIRLADRRHLFVWHGHHILLDGWSVRAVLDEVRAVHEALLTTGAPPRLPAPVPFRRHIDWLRAHDPAVADEYWDGVLGDVTDPTPLTVLPAPAPPPGAEPEQVAVEFPADFTDALRAFARGRRITVGALVHAAWGLVLSRFGGGSDVVFGSTTSGRSGGPAGVEQAVGLLINTLPVRLRIPGRTPIGQWLDDVHGQLVALRDFEHCALVDVQRHSRIPSGRRLFDTILMYESRLRPDEPLATGLRAASRQTWEATGYPLVLNVALADRLRLRLDHDPAHVGAAGARQLVEHFELALRAFVTEPDRVAAELAPLPAAEWQATVEDYNATGRSFPAGHCLHQLFEDQADRTPDGVAVRFGAETVTYRELDERANRVAHELRAAGVGRESLVAICVRRGVDMTVAVLGVLKSGAAYVPLDPEYPADRIEFMLADTAAPVVVTQTALLGVLPEFGGTVVCLDRAVDAERIASRAGERPTSIASPENLSYVIYTSGSTGRPKGTLIRHRGIVNYIWWMATDFPLAEGDKVLQLAGLSFDISVYEMFWAWTCGATVVLGRPDGYKDPQYIVDVMAGEQITAAHLVPSMLRAMLPLVGEPLPLRWLFASAEAMTLDLVAEWHRRCPETPLMNLYGATEVSVDSTAWRCDADSPVISVGRPILNTRMYLLDAGGAPVPVGVPGEAYLGGASVGRGYHGRPGLTARRFVPDPFGPPGARLYRTGDLLRRLPDGEVEFLGRLDHQVKIRGFRVEMGEVEAALLAHPRLAHAAVVADHDAAGPTRLIAYVVADGEAAPTVSELRAHLASRVPDYMVPQVFMTLPALPLNPNGKVDRKALPAPEGARPDLVVAFAAPRTDVEKALAEVWCQVLGVREVGVHDNFFDLGGDSILSIKVMVAARQRGVALTPRRMFANPTIAELAASVEGAGAVAAVAVHAEQGPVVGPLPLTPIQRWFTELEWPVDHYNQAVRLAWSGPADEAALRNALAALVGHHDALRLRLVGSQASVAEPGEGDPLDVADVLDVLDVREKSGREADALIEAAADDLHASLSVADGPMLRALLVRIGAGRPDEVVITAHHLVVDTVSWGILLDDLATGYQQACDDQPITLPAKTTSFQHWAQRLAEHAGSAEFAAEAGFWRLPRGEAVPFPVDADGVNSQGSLGELRVRLDAEHTEALLRSAHTAYRTQINDLLVTALVLTLGEHCGVADVHVDLEGHGRQPLFEDVDLTRTVGWFTSVHPLRIRLSDPGDLRHSILTVKEHLHGTPGHGIGYGIARYLGAEVSPRSGWTGLGPAPVSFNYLGQHHSVAEAGLFTRLGSVPGAERAAAGIRPHLLEVDAAVIDGVFQVVWGYSRNLYRCETVQALAEAFLRNLSLLVEHCRKAALDAAPTPARAFLDRLSPGVPAVGLRLRRHGVPGASLALVADGEVVEAWGEGVADAVSGVPVRPDTVFQAGSVSKHVTAVAVARLVDEGVVDLDEDIDAYLRSWRLPRGDSKRRPVTLRMLLSHTAGLSLDEFGGAGARRADRPVPSLLDVLEGRAPAETAPIRQIGAPGEYRYSGTNFVVVEQVLQDAAGEPFPELMRDLLFGPLGLRDSGYGPAFVAARDRDREGRVAVGHDVSGAPIPGRWRLYPAATGGLWTTAADLAKIAAEVQRAQAGAGPVLLDQWAAQTLLSESSAAAYGLGTVVRTAADGVRWFGHTGATEGYRCYTAVGLEPGAGIVLMSNSDAGSELAIDLLLETGAGFHAWAEQTLDDRRGEVAAGYGTG</sequence>
<evidence type="ECO:0000313" key="9">
    <source>
        <dbReference type="Proteomes" id="UP001499854"/>
    </source>
</evidence>
<dbReference type="CDD" id="cd05930">
    <property type="entry name" value="A_NRPS"/>
    <property type="match status" value="2"/>
</dbReference>
<dbReference type="InterPro" id="IPR001242">
    <property type="entry name" value="Condensation_dom"/>
</dbReference>
<dbReference type="CDD" id="cd19531">
    <property type="entry name" value="LCL_NRPS-like"/>
    <property type="match status" value="1"/>
</dbReference>
<dbReference type="SUPFAM" id="SSF52777">
    <property type="entry name" value="CoA-dependent acyltransferases"/>
    <property type="match status" value="6"/>
</dbReference>
<evidence type="ECO:0000256" key="2">
    <source>
        <dbReference type="ARBA" id="ARBA00022450"/>
    </source>
</evidence>
<dbReference type="Proteomes" id="UP001499854">
    <property type="component" value="Unassembled WGS sequence"/>
</dbReference>
<protein>
    <recommendedName>
        <fullName evidence="7">Carrier domain-containing protein</fullName>
    </recommendedName>
</protein>
<dbReference type="SUPFAM" id="SSF56801">
    <property type="entry name" value="Acetyl-CoA synthetase-like"/>
    <property type="match status" value="2"/>
</dbReference>
<dbReference type="InterPro" id="IPR042099">
    <property type="entry name" value="ANL_N_sf"/>
</dbReference>
<dbReference type="Gene3D" id="3.30.300.30">
    <property type="match status" value="2"/>
</dbReference>
<dbReference type="SMART" id="SM00823">
    <property type="entry name" value="PKS_PP"/>
    <property type="match status" value="2"/>
</dbReference>
<feature type="region of interest" description="Disordered" evidence="6">
    <location>
        <begin position="96"/>
        <end position="121"/>
    </location>
</feature>
<dbReference type="InterPro" id="IPR036736">
    <property type="entry name" value="ACP-like_sf"/>
</dbReference>
<keyword evidence="2" id="KW-0596">Phosphopantetheine</keyword>
<dbReference type="InterPro" id="IPR025110">
    <property type="entry name" value="AMP-bd_C"/>
</dbReference>
<dbReference type="PROSITE" id="PS50075">
    <property type="entry name" value="CARRIER"/>
    <property type="match status" value="2"/>
</dbReference>
<dbReference type="Pfam" id="PF13193">
    <property type="entry name" value="AMP-binding_C"/>
    <property type="match status" value="2"/>
</dbReference>
<dbReference type="Gene3D" id="3.30.559.10">
    <property type="entry name" value="Chloramphenicol acetyltransferase-like domain"/>
    <property type="match status" value="3"/>
</dbReference>
<dbReference type="InterPro" id="IPR023213">
    <property type="entry name" value="CAT-like_dom_sf"/>
</dbReference>
<accession>A0ABN2TAC5</accession>
<dbReference type="PROSITE" id="PS00455">
    <property type="entry name" value="AMP_BINDING"/>
    <property type="match status" value="2"/>
</dbReference>
<reference evidence="8 9" key="1">
    <citation type="journal article" date="2019" name="Int. J. Syst. Evol. Microbiol.">
        <title>The Global Catalogue of Microorganisms (GCM) 10K type strain sequencing project: providing services to taxonomists for standard genome sequencing and annotation.</title>
        <authorList>
            <consortium name="The Broad Institute Genomics Platform"/>
            <consortium name="The Broad Institute Genome Sequencing Center for Infectious Disease"/>
            <person name="Wu L."/>
            <person name="Ma J."/>
        </authorList>
    </citation>
    <scope>NUCLEOTIDE SEQUENCE [LARGE SCALE GENOMIC DNA]</scope>
    <source>
        <strain evidence="8 9">JCM 16013</strain>
    </source>
</reference>
<dbReference type="CDD" id="cd19534">
    <property type="entry name" value="E_NRPS"/>
    <property type="match status" value="1"/>
</dbReference>
<proteinExistence type="predicted"/>
<dbReference type="InterPro" id="IPR001466">
    <property type="entry name" value="Beta-lactam-related"/>
</dbReference>
<dbReference type="InterPro" id="IPR020806">
    <property type="entry name" value="PKS_PP-bd"/>
</dbReference>
<dbReference type="InterPro" id="IPR010071">
    <property type="entry name" value="AA_adenyl_dom"/>
</dbReference>
<dbReference type="InterPro" id="IPR012338">
    <property type="entry name" value="Beta-lactam/transpept-like"/>
</dbReference>
<evidence type="ECO:0000256" key="3">
    <source>
        <dbReference type="ARBA" id="ARBA00022553"/>
    </source>
</evidence>
<dbReference type="InterPro" id="IPR045851">
    <property type="entry name" value="AMP-bd_C_sf"/>
</dbReference>
<dbReference type="InterPro" id="IPR006162">
    <property type="entry name" value="Ppantetheine_attach_site"/>
</dbReference>
<dbReference type="Pfam" id="PF00501">
    <property type="entry name" value="AMP-binding"/>
    <property type="match status" value="2"/>
</dbReference>
<keyword evidence="3" id="KW-0597">Phosphoprotein</keyword>
<evidence type="ECO:0000256" key="1">
    <source>
        <dbReference type="ARBA" id="ARBA00001957"/>
    </source>
</evidence>
<evidence type="ECO:0000313" key="8">
    <source>
        <dbReference type="EMBL" id="GAA2003259.1"/>
    </source>
</evidence>
<keyword evidence="5" id="KW-0045">Antibiotic biosynthesis</keyword>